<comment type="catalytic activity">
    <reaction evidence="6">
        <text>2 a quinone + NADH + H(+) = 2 a 1,4-benzosemiquinone + NAD(+)</text>
        <dbReference type="Rhea" id="RHEA:65952"/>
        <dbReference type="ChEBI" id="CHEBI:15378"/>
        <dbReference type="ChEBI" id="CHEBI:57540"/>
        <dbReference type="ChEBI" id="CHEBI:57945"/>
        <dbReference type="ChEBI" id="CHEBI:132124"/>
        <dbReference type="ChEBI" id="CHEBI:134225"/>
    </reaction>
</comment>
<evidence type="ECO:0000256" key="4">
    <source>
        <dbReference type="ARBA" id="ARBA00023027"/>
    </source>
</evidence>
<proteinExistence type="inferred from homology"/>
<name>A0A172UJS7_9MYCO</name>
<accession>A0A172UJS7</accession>
<keyword evidence="1 6" id="KW-0285">Flavoprotein</keyword>
<comment type="similarity">
    <text evidence="6">Belongs to the azoreductase type 1 family.</text>
</comment>
<comment type="subunit">
    <text evidence="6">Homodimer.</text>
</comment>
<evidence type="ECO:0000256" key="1">
    <source>
        <dbReference type="ARBA" id="ARBA00022630"/>
    </source>
</evidence>
<keyword evidence="9" id="KW-1185">Reference proteome</keyword>
<comment type="function">
    <text evidence="6">Also exhibits azoreductase activity. Catalyzes the reductive cleavage of the azo bond in aromatic azo compounds to the corresponding amines.</text>
</comment>
<dbReference type="PANTHER" id="PTHR43741:SF4">
    <property type="entry name" value="FMN-DEPENDENT NADH:QUINONE OXIDOREDUCTASE"/>
    <property type="match status" value="1"/>
</dbReference>
<dbReference type="InterPro" id="IPR003680">
    <property type="entry name" value="Flavodoxin_fold"/>
</dbReference>
<comment type="catalytic activity">
    <reaction evidence="5">
        <text>N,N-dimethyl-1,4-phenylenediamine + anthranilate + 2 NAD(+) = 2-(4-dimethylaminophenyl)diazenylbenzoate + 2 NADH + 2 H(+)</text>
        <dbReference type="Rhea" id="RHEA:55872"/>
        <dbReference type="ChEBI" id="CHEBI:15378"/>
        <dbReference type="ChEBI" id="CHEBI:15783"/>
        <dbReference type="ChEBI" id="CHEBI:16567"/>
        <dbReference type="ChEBI" id="CHEBI:57540"/>
        <dbReference type="ChEBI" id="CHEBI:57945"/>
        <dbReference type="ChEBI" id="CHEBI:71579"/>
        <dbReference type="EC" id="1.7.1.17"/>
    </reaction>
    <physiologicalReaction direction="right-to-left" evidence="5">
        <dbReference type="Rhea" id="RHEA:55874"/>
    </physiologicalReaction>
</comment>
<keyword evidence="3 6" id="KW-0560">Oxidoreductase</keyword>
<gene>
    <name evidence="6" type="primary">azoR</name>
    <name evidence="8" type="ORF">A7U43_07100</name>
</gene>
<dbReference type="KEGG" id="madi:A7U43_07100"/>
<dbReference type="EC" id="1.6.5.-" evidence="6"/>
<feature type="domain" description="Flavodoxin-like fold" evidence="7">
    <location>
        <begin position="3"/>
        <end position="158"/>
    </location>
</feature>
<feature type="binding site" evidence="6">
    <location>
        <position position="10"/>
    </location>
    <ligand>
        <name>FMN</name>
        <dbReference type="ChEBI" id="CHEBI:58210"/>
    </ligand>
</feature>
<dbReference type="GO" id="GO:0010181">
    <property type="term" value="F:FMN binding"/>
    <property type="evidence" value="ECO:0007669"/>
    <property type="project" value="UniProtKB-UniRule"/>
</dbReference>
<dbReference type="OrthoDB" id="9805013at2"/>
<dbReference type="Pfam" id="PF02525">
    <property type="entry name" value="Flavodoxin_2"/>
    <property type="match status" value="1"/>
</dbReference>
<dbReference type="InterPro" id="IPR050104">
    <property type="entry name" value="FMN-dep_NADH:Q_OxRdtase_AzoR1"/>
</dbReference>
<evidence type="ECO:0000256" key="2">
    <source>
        <dbReference type="ARBA" id="ARBA00022643"/>
    </source>
</evidence>
<evidence type="ECO:0000256" key="5">
    <source>
        <dbReference type="ARBA" id="ARBA00048542"/>
    </source>
</evidence>
<comment type="caution">
    <text evidence="6">Lacks conserved residue(s) required for the propagation of feature annotation.</text>
</comment>
<dbReference type="STRING" id="1682113.A7U43_07100"/>
<dbReference type="Proteomes" id="UP000077143">
    <property type="component" value="Chromosome"/>
</dbReference>
<comment type="cofactor">
    <cofactor evidence="6">
        <name>FMN</name>
        <dbReference type="ChEBI" id="CHEBI:58210"/>
    </cofactor>
    <text evidence="6">Binds 1 FMN per subunit.</text>
</comment>
<dbReference type="EC" id="1.7.1.17" evidence="6"/>
<dbReference type="InterPro" id="IPR023048">
    <property type="entry name" value="NADH:quinone_OxRdtase_FMN_depd"/>
</dbReference>
<dbReference type="SUPFAM" id="SSF52218">
    <property type="entry name" value="Flavoproteins"/>
    <property type="match status" value="1"/>
</dbReference>
<dbReference type="GO" id="GO:0016655">
    <property type="term" value="F:oxidoreductase activity, acting on NAD(P)H, quinone or similar compound as acceptor"/>
    <property type="evidence" value="ECO:0007669"/>
    <property type="project" value="InterPro"/>
</dbReference>
<dbReference type="Gene3D" id="3.40.50.360">
    <property type="match status" value="1"/>
</dbReference>
<keyword evidence="4 6" id="KW-0520">NAD</keyword>
<dbReference type="RefSeq" id="WP_067992784.1">
    <property type="nucleotide sequence ID" value="NZ_CP015596.1"/>
</dbReference>
<feature type="binding site" evidence="6">
    <location>
        <begin position="121"/>
        <end position="124"/>
    </location>
    <ligand>
        <name>FMN</name>
        <dbReference type="ChEBI" id="CHEBI:58210"/>
    </ligand>
</feature>
<evidence type="ECO:0000313" key="8">
    <source>
        <dbReference type="EMBL" id="ANE79120.1"/>
    </source>
</evidence>
<evidence type="ECO:0000313" key="9">
    <source>
        <dbReference type="Proteomes" id="UP000077143"/>
    </source>
</evidence>
<dbReference type="EMBL" id="CP015596">
    <property type="protein sequence ID" value="ANE79120.1"/>
    <property type="molecule type" value="Genomic_DNA"/>
</dbReference>
<reference evidence="8 9" key="1">
    <citation type="submission" date="2016-05" db="EMBL/GenBank/DDBJ databases">
        <title>Complete genome sequence of a phthalic acid esters degrading Mycobacterium sp. YC-RL4.</title>
        <authorList>
            <person name="Ren L."/>
            <person name="Fan S."/>
            <person name="Ruth N."/>
            <person name="Jia Y."/>
            <person name="Wang J."/>
            <person name="Qiao C."/>
        </authorList>
    </citation>
    <scope>NUCLEOTIDE SEQUENCE [LARGE SCALE GENOMIC DNA]</scope>
    <source>
        <strain evidence="8 9">YC-RL4</strain>
    </source>
</reference>
<dbReference type="HAMAP" id="MF_01216">
    <property type="entry name" value="Azoreductase_type1"/>
    <property type="match status" value="1"/>
</dbReference>
<evidence type="ECO:0000256" key="3">
    <source>
        <dbReference type="ARBA" id="ARBA00023002"/>
    </source>
</evidence>
<comment type="function">
    <text evidence="6">Quinone reductase that provides resistance to thiol-specific stress caused by electrophilic quinones.</text>
</comment>
<organism evidence="8 9">
    <name type="scientific">Mycobacterium adipatum</name>
    <dbReference type="NCBI Taxonomy" id="1682113"/>
    <lineage>
        <taxon>Bacteria</taxon>
        <taxon>Bacillati</taxon>
        <taxon>Actinomycetota</taxon>
        <taxon>Actinomycetes</taxon>
        <taxon>Mycobacteriales</taxon>
        <taxon>Mycobacteriaceae</taxon>
        <taxon>Mycobacterium</taxon>
    </lineage>
</organism>
<dbReference type="InterPro" id="IPR029039">
    <property type="entry name" value="Flavoprotein-like_sf"/>
</dbReference>
<protein>
    <recommendedName>
        <fullName evidence="6">FMN dependent NADH:quinone oxidoreductase</fullName>
        <ecNumber evidence="6">1.6.5.-</ecNumber>
    </recommendedName>
    <alternativeName>
        <fullName evidence="6">Azo-dye reductase</fullName>
    </alternativeName>
    <alternativeName>
        <fullName evidence="6">FMN-dependent NADH-azo compound oxidoreductase</fullName>
    </alternativeName>
    <alternativeName>
        <fullName evidence="6">FMN-dependent NADH-azoreductase</fullName>
        <ecNumber evidence="6">1.7.1.17</ecNumber>
    </alternativeName>
</protein>
<sequence length="198" mass="21094">MPHLLHIDSSVQEDRSVSRRLTARAADRWRAAHPGGTVTYRDLAADPLPHLDPGQSAPLSAELVDEIKTADTVLLGLPLYNYGPPSTVKAWVDHVLVDGLSVDFATGQGLLASTELVAIETRGGGYGPGTPRAGWDHAQGWLAHALSMTGLESRFIVVEFTLADTNPAMSELKGLAAQSLADGQAQIDLLWEARVVAV</sequence>
<dbReference type="AlphaFoldDB" id="A0A172UJS7"/>
<dbReference type="PANTHER" id="PTHR43741">
    <property type="entry name" value="FMN-DEPENDENT NADH-AZOREDUCTASE 1"/>
    <property type="match status" value="1"/>
</dbReference>
<keyword evidence="2 6" id="KW-0288">FMN</keyword>
<evidence type="ECO:0000259" key="7">
    <source>
        <dbReference type="Pfam" id="PF02525"/>
    </source>
</evidence>
<dbReference type="GO" id="GO:0009055">
    <property type="term" value="F:electron transfer activity"/>
    <property type="evidence" value="ECO:0007669"/>
    <property type="project" value="UniProtKB-UniRule"/>
</dbReference>
<feature type="binding site" evidence="6">
    <location>
        <begin position="16"/>
        <end position="18"/>
    </location>
    <ligand>
        <name>FMN</name>
        <dbReference type="ChEBI" id="CHEBI:58210"/>
    </ligand>
</feature>
<evidence type="ECO:0000256" key="6">
    <source>
        <dbReference type="HAMAP-Rule" id="MF_01216"/>
    </source>
</evidence>
<dbReference type="GO" id="GO:0016652">
    <property type="term" value="F:oxidoreductase activity, acting on NAD(P)H as acceptor"/>
    <property type="evidence" value="ECO:0007669"/>
    <property type="project" value="UniProtKB-UniRule"/>
</dbReference>